<dbReference type="Pfam" id="PF00294">
    <property type="entry name" value="PfkB"/>
    <property type="match status" value="1"/>
</dbReference>
<keyword evidence="3" id="KW-0547">Nucleotide-binding</keyword>
<dbReference type="PANTHER" id="PTHR43085">
    <property type="entry name" value="HEXOKINASE FAMILY MEMBER"/>
    <property type="match status" value="1"/>
</dbReference>
<dbReference type="InterPro" id="IPR011611">
    <property type="entry name" value="PfkB_dom"/>
</dbReference>
<evidence type="ECO:0000259" key="6">
    <source>
        <dbReference type="Pfam" id="PF00294"/>
    </source>
</evidence>
<dbReference type="InterPro" id="IPR002173">
    <property type="entry name" value="Carboh/pur_kinase_PfkB_CS"/>
</dbReference>
<dbReference type="Proteomes" id="UP000662939">
    <property type="component" value="Chromosome"/>
</dbReference>
<dbReference type="GO" id="GO:0005524">
    <property type="term" value="F:ATP binding"/>
    <property type="evidence" value="ECO:0007669"/>
    <property type="project" value="UniProtKB-KW"/>
</dbReference>
<gene>
    <name evidence="7" type="ORF">JQS30_11260</name>
</gene>
<evidence type="ECO:0000256" key="4">
    <source>
        <dbReference type="ARBA" id="ARBA00022777"/>
    </source>
</evidence>
<evidence type="ECO:0000313" key="7">
    <source>
        <dbReference type="EMBL" id="QSB07053.1"/>
    </source>
</evidence>
<keyword evidence="4 7" id="KW-0418">Kinase</keyword>
<accession>A0A895XUA1</accession>
<dbReference type="SUPFAM" id="SSF53613">
    <property type="entry name" value="Ribokinase-like"/>
    <property type="match status" value="1"/>
</dbReference>
<name>A0A895XUA1_9ACTN</name>
<sequence length="310" mass="33970">MLVAGGVGVDTIVRVPELTIGHGDSQAVQPIRDFVAHTGNGVALGLHNLGVATTLVDFVGEDEQGRMVLDHYHRWGLDFRHLPAPEGTPRSVNLVDDLGRRYSFYDGRHPENLRLPGHLYRPLLQTHAHVHVSITNVTRDLLTDALDSSATISTDLHSWDGVSDHHRRWAYAADIVFVSTERLGGYRAPIMRDILRRGRAQVVIAMAGSSGCFVLEHGHNNPTHYPAVVPRQDLKHIADWIDWLAVDSNGAGDAFVSGFLWEYLYSGHLQRAVTAGRICGAFACRKAGTHSEFISEDLLTASTNALAAPS</sequence>
<dbReference type="PANTHER" id="PTHR43085:SF1">
    <property type="entry name" value="PSEUDOURIDINE KINASE-RELATED"/>
    <property type="match status" value="1"/>
</dbReference>
<dbReference type="GO" id="GO:0016301">
    <property type="term" value="F:kinase activity"/>
    <property type="evidence" value="ECO:0007669"/>
    <property type="project" value="UniProtKB-KW"/>
</dbReference>
<dbReference type="Gene3D" id="3.40.1190.20">
    <property type="match status" value="1"/>
</dbReference>
<dbReference type="KEGG" id="nav:JQS30_11260"/>
<reference evidence="7" key="1">
    <citation type="submission" date="2021-02" db="EMBL/GenBank/DDBJ databases">
        <title>Natronoglycomyces albus gen. nov., sp. nov, a haloalkaliphilic actinobacterium from a soda solonchak soil.</title>
        <authorList>
            <person name="Sorokin D.Y."/>
            <person name="Khijniak T.V."/>
            <person name="Zakharycheva A.P."/>
            <person name="Boueva O.V."/>
            <person name="Ariskina E.V."/>
            <person name="Hahnke R.L."/>
            <person name="Bunk B."/>
            <person name="Sproer C."/>
            <person name="Schumann P."/>
            <person name="Evtushenko L.I."/>
            <person name="Kublanov I.V."/>
        </authorList>
    </citation>
    <scope>NUCLEOTIDE SEQUENCE</scope>
    <source>
        <strain evidence="7">DSM 106290</strain>
    </source>
</reference>
<organism evidence="7 8">
    <name type="scientific">Natronoglycomyces albus</name>
    <dbReference type="NCBI Taxonomy" id="2811108"/>
    <lineage>
        <taxon>Bacteria</taxon>
        <taxon>Bacillati</taxon>
        <taxon>Actinomycetota</taxon>
        <taxon>Actinomycetes</taxon>
        <taxon>Glycomycetales</taxon>
        <taxon>Glycomycetaceae</taxon>
        <taxon>Natronoglycomyces</taxon>
    </lineage>
</organism>
<dbReference type="InterPro" id="IPR029056">
    <property type="entry name" value="Ribokinase-like"/>
</dbReference>
<dbReference type="PROSITE" id="PS00584">
    <property type="entry name" value="PFKB_KINASES_2"/>
    <property type="match status" value="1"/>
</dbReference>
<keyword evidence="5" id="KW-0067">ATP-binding</keyword>
<keyword evidence="8" id="KW-1185">Reference proteome</keyword>
<evidence type="ECO:0000256" key="1">
    <source>
        <dbReference type="ARBA" id="ARBA00010688"/>
    </source>
</evidence>
<evidence type="ECO:0000256" key="5">
    <source>
        <dbReference type="ARBA" id="ARBA00022840"/>
    </source>
</evidence>
<comment type="similarity">
    <text evidence="1">Belongs to the carbohydrate kinase PfkB family.</text>
</comment>
<protein>
    <submittedName>
        <fullName evidence="7">Carbohydrate kinase family protein</fullName>
    </submittedName>
</protein>
<proteinExistence type="inferred from homology"/>
<feature type="domain" description="Carbohydrate kinase PfkB" evidence="6">
    <location>
        <begin position="41"/>
        <end position="291"/>
    </location>
</feature>
<evidence type="ECO:0000256" key="3">
    <source>
        <dbReference type="ARBA" id="ARBA00022741"/>
    </source>
</evidence>
<dbReference type="AlphaFoldDB" id="A0A895XUA1"/>
<evidence type="ECO:0000313" key="8">
    <source>
        <dbReference type="Proteomes" id="UP000662939"/>
    </source>
</evidence>
<keyword evidence="2" id="KW-0808">Transferase</keyword>
<evidence type="ECO:0000256" key="2">
    <source>
        <dbReference type="ARBA" id="ARBA00022679"/>
    </source>
</evidence>
<dbReference type="InterPro" id="IPR050306">
    <property type="entry name" value="PfkB_Carbo_kinase"/>
</dbReference>
<dbReference type="EMBL" id="CP070496">
    <property type="protein sequence ID" value="QSB07053.1"/>
    <property type="molecule type" value="Genomic_DNA"/>
</dbReference>